<accession>A0A2R6B3E2</accession>
<gene>
    <name evidence="1" type="ORF">B9Q06_12660</name>
</gene>
<dbReference type="Proteomes" id="UP000241284">
    <property type="component" value="Unassembled WGS sequence"/>
</dbReference>
<sequence length="180" mass="21014">MQKLIECGRCERRFEESVNLPREYEDSPLPYIPSDTLSSDEPLDEAISRVTKKVKEREERVKPVLTEVLAIYCAQDDTIYYNVDRIHAWMDSLTKRVVNAILYWFGECGGRRYFLAFKTVGKTVGELERVVEKCVTRVALNYLVARERHHWASKSSDEEKATANGFYDALKIRMLKRILE</sequence>
<evidence type="ECO:0000313" key="2">
    <source>
        <dbReference type="Proteomes" id="UP000241284"/>
    </source>
</evidence>
<reference evidence="1 2" key="1">
    <citation type="submission" date="2017-04" db="EMBL/GenBank/DDBJ databases">
        <title>Novel microbial lineages endemic to geothermal iron-oxide mats fill important gaps in the evolutionary history of Archaea.</title>
        <authorList>
            <person name="Jay Z.J."/>
            <person name="Beam J.P."/>
            <person name="Dlakic M."/>
            <person name="Rusch D.B."/>
            <person name="Kozubal M.A."/>
            <person name="Inskeep W.P."/>
        </authorList>
    </citation>
    <scope>NUCLEOTIDE SEQUENCE [LARGE SCALE GENOMIC DNA]</scope>
    <source>
        <strain evidence="1">ECH_B_2</strain>
    </source>
</reference>
<dbReference type="AlphaFoldDB" id="A0A2R6B3E2"/>
<evidence type="ECO:0000313" key="1">
    <source>
        <dbReference type="EMBL" id="PSN93159.1"/>
    </source>
</evidence>
<comment type="caution">
    <text evidence="1">The sequence shown here is derived from an EMBL/GenBank/DDBJ whole genome shotgun (WGS) entry which is preliminary data.</text>
</comment>
<proteinExistence type="predicted"/>
<protein>
    <submittedName>
        <fullName evidence="1">Uncharacterized protein</fullName>
    </submittedName>
</protein>
<name>A0A2R6B3E2_9ARCH</name>
<organism evidence="1 2">
    <name type="scientific">Candidatus Marsarchaeota G2 archaeon ECH_B_2</name>
    <dbReference type="NCBI Taxonomy" id="1978160"/>
    <lineage>
        <taxon>Archaea</taxon>
        <taxon>Candidatus Marsarchaeota</taxon>
        <taxon>Candidatus Marsarchaeota group 2</taxon>
    </lineage>
</organism>
<dbReference type="EMBL" id="NEXH01000058">
    <property type="protein sequence ID" value="PSN93159.1"/>
    <property type="molecule type" value="Genomic_DNA"/>
</dbReference>